<dbReference type="InterPro" id="IPR005829">
    <property type="entry name" value="Sugar_transporter_CS"/>
</dbReference>
<dbReference type="GO" id="GO:0022857">
    <property type="term" value="F:transmembrane transporter activity"/>
    <property type="evidence" value="ECO:0007669"/>
    <property type="project" value="InterPro"/>
</dbReference>
<feature type="transmembrane region" description="Helical" evidence="5">
    <location>
        <begin position="238"/>
        <end position="259"/>
    </location>
</feature>
<dbReference type="PANTHER" id="PTHR23518:SF2">
    <property type="entry name" value="MAJOR FACILITATOR SUPERFAMILY TRANSPORTER"/>
    <property type="match status" value="1"/>
</dbReference>
<reference evidence="7 8" key="1">
    <citation type="journal article" date="2014" name="Genome Announc.">
        <title>Genome Sequence of Afipia felis Strain 76713, Isolated in Hospital Water Using an Amoeba Co-Culture Procedure.</title>
        <authorList>
            <person name="Benamar S."/>
            <person name="La Scola B."/>
            <person name="Croce O."/>
        </authorList>
    </citation>
    <scope>NUCLEOTIDE SEQUENCE [LARGE SCALE GENOMIC DNA]</scope>
    <source>
        <strain evidence="7 8">76713</strain>
    </source>
</reference>
<dbReference type="PROSITE" id="PS00216">
    <property type="entry name" value="SUGAR_TRANSPORT_1"/>
    <property type="match status" value="1"/>
</dbReference>
<accession>A0A090MTM8</accession>
<evidence type="ECO:0000256" key="1">
    <source>
        <dbReference type="ARBA" id="ARBA00004141"/>
    </source>
</evidence>
<dbReference type="CDD" id="cd17370">
    <property type="entry name" value="MFS_MJ1317_like"/>
    <property type="match status" value="1"/>
</dbReference>
<evidence type="ECO:0000259" key="6">
    <source>
        <dbReference type="PROSITE" id="PS50850"/>
    </source>
</evidence>
<organism evidence="7 8">
    <name type="scientific">Afipia felis</name>
    <name type="common">Cat scratch disease bacillus</name>
    <dbReference type="NCBI Taxonomy" id="1035"/>
    <lineage>
        <taxon>Bacteria</taxon>
        <taxon>Pseudomonadati</taxon>
        <taxon>Pseudomonadota</taxon>
        <taxon>Alphaproteobacteria</taxon>
        <taxon>Hyphomicrobiales</taxon>
        <taxon>Nitrobacteraceae</taxon>
        <taxon>Afipia</taxon>
    </lineage>
</organism>
<dbReference type="GO" id="GO:0016020">
    <property type="term" value="C:membrane"/>
    <property type="evidence" value="ECO:0007669"/>
    <property type="project" value="UniProtKB-SubCell"/>
</dbReference>
<keyword evidence="2 5" id="KW-0812">Transmembrane</keyword>
<sequence length="433" mass="45880">MQIRWTPTAGSTPRSIREDGSMANHVLPPSIGLRALPRGIWTLGFVSMFMDISSEMIHALLPVYLVTVLRASTLTVGLIEGLAEATAMITKVFSGALSDWLGRRKLLAAIGYGLSAVTKPIFPLATTIEWIVAARFLDRVGKGVRGAPRDALVADLAPARLRGASFGLRQSLDTIGAFLGPLAALGFMLLTRDNYAMVFWIAVVPAFFALALMVFGVEEPERAAATLEKPKPRFSDAWRLSRPFWAVVGVAVVLTLARFSEAFLVLRAQNVGLGIAIVPAVMVVMNIVYALSAYPAGVLSDRFGRQGVLIVGVSTLVFADLILAFTTSVPVLLVGVVFWGLHMGLTQGLLATLVADTASAELRGTAFGVLNVASGIAMLIASVVARALWDIYGPVATFLAGAALTAMALIGLLALLARFAEGNKNVGSEHGHD</sequence>
<dbReference type="InterPro" id="IPR036259">
    <property type="entry name" value="MFS_trans_sf"/>
</dbReference>
<dbReference type="Proteomes" id="UP000035762">
    <property type="component" value="Unassembled WGS sequence"/>
</dbReference>
<dbReference type="Pfam" id="PF07690">
    <property type="entry name" value="MFS_1"/>
    <property type="match status" value="2"/>
</dbReference>
<comment type="caution">
    <text evidence="7">The sequence shown here is derived from an EMBL/GenBank/DDBJ whole genome shotgun (WGS) entry which is preliminary data.</text>
</comment>
<evidence type="ECO:0000256" key="2">
    <source>
        <dbReference type="ARBA" id="ARBA00022692"/>
    </source>
</evidence>
<gene>
    <name evidence="7" type="primary">yajR_2</name>
    <name evidence="7" type="ORF">BN961_04118</name>
</gene>
<evidence type="ECO:0000256" key="5">
    <source>
        <dbReference type="SAM" id="Phobius"/>
    </source>
</evidence>
<dbReference type="Gene3D" id="1.20.1250.20">
    <property type="entry name" value="MFS general substrate transporter like domains"/>
    <property type="match status" value="2"/>
</dbReference>
<dbReference type="InterPro" id="IPR011701">
    <property type="entry name" value="MFS"/>
</dbReference>
<dbReference type="PROSITE" id="PS50850">
    <property type="entry name" value="MFS"/>
    <property type="match status" value="1"/>
</dbReference>
<feature type="transmembrane region" description="Helical" evidence="5">
    <location>
        <begin position="271"/>
        <end position="294"/>
    </location>
</feature>
<evidence type="ECO:0000256" key="3">
    <source>
        <dbReference type="ARBA" id="ARBA00022989"/>
    </source>
</evidence>
<comment type="subcellular location">
    <subcellularLocation>
        <location evidence="1">Membrane</location>
        <topology evidence="1">Multi-pass membrane protein</topology>
    </subcellularLocation>
</comment>
<protein>
    <submittedName>
        <fullName evidence="7">Inner membrane transport protein YajR</fullName>
    </submittedName>
</protein>
<keyword evidence="3 5" id="KW-1133">Transmembrane helix</keyword>
<dbReference type="EMBL" id="CCAZ020000004">
    <property type="protein sequence ID" value="CEG10676.1"/>
    <property type="molecule type" value="Genomic_DNA"/>
</dbReference>
<dbReference type="AlphaFoldDB" id="A0A090MTM8"/>
<feature type="transmembrane region" description="Helical" evidence="5">
    <location>
        <begin position="197"/>
        <end position="217"/>
    </location>
</feature>
<proteinExistence type="predicted"/>
<evidence type="ECO:0000313" key="8">
    <source>
        <dbReference type="Proteomes" id="UP000035762"/>
    </source>
</evidence>
<feature type="transmembrane region" description="Helical" evidence="5">
    <location>
        <begin position="306"/>
        <end position="325"/>
    </location>
</feature>
<dbReference type="InterPro" id="IPR020846">
    <property type="entry name" value="MFS_dom"/>
</dbReference>
<keyword evidence="4 5" id="KW-0472">Membrane</keyword>
<feature type="transmembrane region" description="Helical" evidence="5">
    <location>
        <begin position="367"/>
        <end position="389"/>
    </location>
</feature>
<name>A0A090MTM8_AFIFE</name>
<evidence type="ECO:0000256" key="4">
    <source>
        <dbReference type="ARBA" id="ARBA00023136"/>
    </source>
</evidence>
<dbReference type="STRING" id="1035.BN961_04118"/>
<keyword evidence="8" id="KW-1185">Reference proteome</keyword>
<feature type="transmembrane region" description="Helical" evidence="5">
    <location>
        <begin position="395"/>
        <end position="416"/>
    </location>
</feature>
<dbReference type="SUPFAM" id="SSF103473">
    <property type="entry name" value="MFS general substrate transporter"/>
    <property type="match status" value="1"/>
</dbReference>
<dbReference type="PANTHER" id="PTHR23518">
    <property type="entry name" value="C-METHYLTRANSFERASE"/>
    <property type="match status" value="1"/>
</dbReference>
<feature type="transmembrane region" description="Helical" evidence="5">
    <location>
        <begin position="331"/>
        <end position="355"/>
    </location>
</feature>
<feature type="domain" description="Major facilitator superfamily (MFS) profile" evidence="6">
    <location>
        <begin position="39"/>
        <end position="420"/>
    </location>
</feature>
<evidence type="ECO:0000313" key="7">
    <source>
        <dbReference type="EMBL" id="CEG10676.1"/>
    </source>
</evidence>